<dbReference type="SUPFAM" id="SSF48371">
    <property type="entry name" value="ARM repeat"/>
    <property type="match status" value="1"/>
</dbReference>
<dbReference type="EMBL" id="MTYJ01000042">
    <property type="protein sequence ID" value="OQV19145.1"/>
    <property type="molecule type" value="Genomic_DNA"/>
</dbReference>
<dbReference type="Proteomes" id="UP000192578">
    <property type="component" value="Unassembled WGS sequence"/>
</dbReference>
<comment type="similarity">
    <text evidence="1">Belongs to the TBCD family.</text>
</comment>
<evidence type="ECO:0000256" key="1">
    <source>
        <dbReference type="ARBA" id="ARBA00006853"/>
    </source>
</evidence>
<dbReference type="InterPro" id="IPR058033">
    <property type="entry name" value="ARM_TBCD_2nd"/>
</dbReference>
<evidence type="ECO:0000256" key="3">
    <source>
        <dbReference type="ARBA" id="ARBA00023186"/>
    </source>
</evidence>
<keyword evidence="3" id="KW-0143">Chaperone</keyword>
<organism evidence="7 8">
    <name type="scientific">Hypsibius exemplaris</name>
    <name type="common">Freshwater tardigrade</name>
    <dbReference type="NCBI Taxonomy" id="2072580"/>
    <lineage>
        <taxon>Eukaryota</taxon>
        <taxon>Metazoa</taxon>
        <taxon>Ecdysozoa</taxon>
        <taxon>Tardigrada</taxon>
        <taxon>Eutardigrada</taxon>
        <taxon>Parachela</taxon>
        <taxon>Hypsibioidea</taxon>
        <taxon>Hypsibiidae</taxon>
        <taxon>Hypsibius</taxon>
    </lineage>
</organism>
<reference evidence="8" key="1">
    <citation type="submission" date="2017-01" db="EMBL/GenBank/DDBJ databases">
        <title>Comparative genomics of anhydrobiosis in the tardigrade Hypsibius dujardini.</title>
        <authorList>
            <person name="Yoshida Y."/>
            <person name="Koutsovoulos G."/>
            <person name="Laetsch D."/>
            <person name="Stevens L."/>
            <person name="Kumar S."/>
            <person name="Horikawa D."/>
            <person name="Ishino K."/>
            <person name="Komine S."/>
            <person name="Tomita M."/>
            <person name="Blaxter M."/>
            <person name="Arakawa K."/>
        </authorList>
    </citation>
    <scope>NUCLEOTIDE SEQUENCE [LARGE SCALE GENOMIC DNA]</scope>
    <source>
        <strain evidence="8">Z151</strain>
    </source>
</reference>
<feature type="domain" description="Tubulin-folding cofactor D ARM repeats" evidence="6">
    <location>
        <begin position="323"/>
        <end position="573"/>
    </location>
</feature>
<dbReference type="GO" id="GO:0034333">
    <property type="term" value="P:adherens junction assembly"/>
    <property type="evidence" value="ECO:0007669"/>
    <property type="project" value="TreeGrafter"/>
</dbReference>
<feature type="region of interest" description="Disordered" evidence="4">
    <location>
        <begin position="1"/>
        <end position="46"/>
    </location>
</feature>
<evidence type="ECO:0000313" key="7">
    <source>
        <dbReference type="EMBL" id="OQV19145.1"/>
    </source>
</evidence>
<sequence length="1194" mass="133592">MEEGAPESADGVVNDSINKSTDSAANESINKSADDGHGEDPTEETHVSFALRRFENEEFITTLIKDIPKIVHDSVDLEARTERLKDLLDRYQEQPQLVDPYLGPWIADLMLFVKKFAETRSEENKRTADLCLTILRMLTKLRGYKIILRYLPHHVGDVEQSLSLVEESQRQSGFVDWEQQYMLLLWLSIAIQIPFDLKKLTDPDDIGTERSIDRRVLQVCKNFVVISEKTRDAAAYLLSRFVTRPDALPLYGAEVIEFLLTTLKEAVQDIDRVKKPHVICGCLAAIAALFKSGTRNQLESLAAICAPRLVSLDLLASDFSIGRKFYVKALQRIALTFLPAKLPSWRYKRGYRSLEENMTHGGIVHDGDCGDGDGKENLPPKRNGLPPPNQMREEEDIEVPEMVEEIIGLLLRGLHDNDGIVRWSAAKGIGRISERLPLSFAEDIQNGVFQLFSYEKAESAWHGGCLALAELSRRGALLPSRFSDVIPIVLKALLYEELRGTFAVGSQVRDAGCYVCWAFARAYEPKDLSQFVADIAKTLVLTALFDRSVNCRRAASAAFQEHVGRQGNFPHGLDIIPILDFEALGRRTNTYLKLSTQIAKYPEYCTIMLEFLLSHRLAHWEAPMRELAAQTLLLLTPFAPGYVIDTVIPEILSRVGSEHLFTRHGALIALGCVCEGLHKCGRFDQRLASKVESVLLQMEPGQVYRGLGHELVREAVMNLIGRVSSAELPFTGKYNLLNQMLKLIEVNLLVESVKIQELAVATLASFLKTYGGVLDLGTEGKRQAIQDRCFQTLLTNLTSPSEVVRRSSVLALSVLPVGFVDANERLVIQTLVGACPRATHSEARWVDCRKNCCRALEKIVEVSSELSSDSYSLIFDFLSDCLNDYTEDKRGNIGRIVRLASLETTKAITLRIAKKHPGVLTSVRMEVVIKSLARLFAEAIPDIRSRAGQNLLQLCKSSVMPDFFCKPDLLRVFNRSSTSTRSMMFGLISSLGSLTQSTVRESNTALRKYYRDVLSKDVTAVKSFAISLRDTLQNAIKEERLLLPALNTLMQVFAAGIFCGNLDEQEPQLLIDLLDTVQHVRRSQGALKVTALVEIYSEALQFSEPVRGLALQRMLPFLTHVFPRIRTFTATKLHESIMTYDEIVPAEASEAVSDILNETEWGFSLEKSQVALAEIGQLLHIQVKPMLLKPKQAK</sequence>
<dbReference type="GO" id="GO:0070830">
    <property type="term" value="P:bicellular tight junction assembly"/>
    <property type="evidence" value="ECO:0007669"/>
    <property type="project" value="TreeGrafter"/>
</dbReference>
<dbReference type="InterPro" id="IPR033162">
    <property type="entry name" value="TBCD"/>
</dbReference>
<dbReference type="AlphaFoldDB" id="A0A1W0WVB5"/>
<dbReference type="GO" id="GO:0007021">
    <property type="term" value="P:tubulin complex assembly"/>
    <property type="evidence" value="ECO:0007669"/>
    <property type="project" value="InterPro"/>
</dbReference>
<protein>
    <recommendedName>
        <fullName evidence="2">Tubulin-specific chaperone D</fullName>
    </recommendedName>
</protein>
<keyword evidence="8" id="KW-1185">Reference proteome</keyword>
<feature type="compositionally biased region" description="Basic and acidic residues" evidence="4">
    <location>
        <begin position="362"/>
        <end position="379"/>
    </location>
</feature>
<evidence type="ECO:0000259" key="6">
    <source>
        <dbReference type="Pfam" id="PF25767"/>
    </source>
</evidence>
<feature type="compositionally biased region" description="Basic and acidic residues" evidence="4">
    <location>
        <begin position="32"/>
        <end position="46"/>
    </location>
</feature>
<comment type="caution">
    <text evidence="7">The sequence shown here is derived from an EMBL/GenBank/DDBJ whole genome shotgun (WGS) entry which is preliminary data.</text>
</comment>
<dbReference type="GO" id="GO:0007023">
    <property type="term" value="P:post-chaperonin tubulin folding pathway"/>
    <property type="evidence" value="ECO:0007669"/>
    <property type="project" value="InterPro"/>
</dbReference>
<dbReference type="Pfam" id="PF25767">
    <property type="entry name" value="ARM_TBCD_2nd"/>
    <property type="match status" value="1"/>
</dbReference>
<evidence type="ECO:0000313" key="8">
    <source>
        <dbReference type="Proteomes" id="UP000192578"/>
    </source>
</evidence>
<feature type="compositionally biased region" description="Polar residues" evidence="4">
    <location>
        <begin position="15"/>
        <end position="31"/>
    </location>
</feature>
<dbReference type="InterPro" id="IPR022577">
    <property type="entry name" value="TBCD_C"/>
</dbReference>
<dbReference type="GO" id="GO:0016328">
    <property type="term" value="C:lateral plasma membrane"/>
    <property type="evidence" value="ECO:0007669"/>
    <property type="project" value="TreeGrafter"/>
</dbReference>
<dbReference type="PANTHER" id="PTHR12658">
    <property type="entry name" value="BETA-TUBULIN COFACTOR D"/>
    <property type="match status" value="1"/>
</dbReference>
<dbReference type="OrthoDB" id="10253476at2759"/>
<evidence type="ECO:0000259" key="5">
    <source>
        <dbReference type="Pfam" id="PF12612"/>
    </source>
</evidence>
<dbReference type="InterPro" id="IPR011989">
    <property type="entry name" value="ARM-like"/>
</dbReference>
<dbReference type="PANTHER" id="PTHR12658:SF0">
    <property type="entry name" value="TUBULIN-SPECIFIC CHAPERONE D"/>
    <property type="match status" value="1"/>
</dbReference>
<dbReference type="Pfam" id="PF23579">
    <property type="entry name" value="ARM_TBCD"/>
    <property type="match status" value="1"/>
</dbReference>
<feature type="region of interest" description="Disordered" evidence="4">
    <location>
        <begin position="362"/>
        <end position="393"/>
    </location>
</feature>
<dbReference type="GO" id="GO:0048487">
    <property type="term" value="F:beta-tubulin binding"/>
    <property type="evidence" value="ECO:0007669"/>
    <property type="project" value="InterPro"/>
</dbReference>
<feature type="domain" description="Tubulin-folding cofactor D C-terminal" evidence="5">
    <location>
        <begin position="981"/>
        <end position="1079"/>
    </location>
</feature>
<evidence type="ECO:0000256" key="2">
    <source>
        <dbReference type="ARBA" id="ARBA00015003"/>
    </source>
</evidence>
<name>A0A1W0WVB5_HYPEX</name>
<proteinExistence type="inferred from homology"/>
<dbReference type="GO" id="GO:0000226">
    <property type="term" value="P:microtubule cytoskeleton organization"/>
    <property type="evidence" value="ECO:0007669"/>
    <property type="project" value="TreeGrafter"/>
</dbReference>
<evidence type="ECO:0000256" key="4">
    <source>
        <dbReference type="SAM" id="MobiDB-lite"/>
    </source>
</evidence>
<dbReference type="Pfam" id="PF12612">
    <property type="entry name" value="TFCD_C"/>
    <property type="match status" value="1"/>
</dbReference>
<accession>A0A1W0WVB5</accession>
<gene>
    <name evidence="7" type="ORF">BV898_06785</name>
</gene>
<dbReference type="GO" id="GO:0005096">
    <property type="term" value="F:GTPase activator activity"/>
    <property type="evidence" value="ECO:0007669"/>
    <property type="project" value="InterPro"/>
</dbReference>
<dbReference type="Gene3D" id="1.25.10.10">
    <property type="entry name" value="Leucine-rich Repeat Variant"/>
    <property type="match status" value="3"/>
</dbReference>
<dbReference type="InterPro" id="IPR016024">
    <property type="entry name" value="ARM-type_fold"/>
</dbReference>